<proteinExistence type="inferred from homology"/>
<sequence length="199" mass="21889">MFFTRIPTKSIERSILPDTVAHGERARRPSAWQTMREDYRRHGSSVTNGAFISLCVYRFGRWGLQRRSALGRKLASKVYGFMNLFVANITKIWIPPQVTIGDAFHIVNNEGSLSIHPEAVIGDRLGVMHNVTIGTNMKRGVPTIGDDVFIGTNSTVLGNIRIGDRVRIGANTAVSTDVPSDSVCVGSPARIYPRLGPLL</sequence>
<dbReference type="PATRIC" id="fig|158500.4.peg.1078"/>
<dbReference type="InterPro" id="IPR018357">
    <property type="entry name" value="Hexapep_transf_CS"/>
</dbReference>
<dbReference type="Gene3D" id="2.160.10.10">
    <property type="entry name" value="Hexapeptide repeat proteins"/>
    <property type="match status" value="1"/>
</dbReference>
<dbReference type="CDD" id="cd03354">
    <property type="entry name" value="LbH_SAT"/>
    <property type="match status" value="1"/>
</dbReference>
<dbReference type="Pfam" id="PF00132">
    <property type="entry name" value="Hexapep"/>
    <property type="match status" value="1"/>
</dbReference>
<keyword evidence="2 5" id="KW-0808">Transferase</keyword>
<dbReference type="InterPro" id="IPR001451">
    <property type="entry name" value="Hexapep"/>
</dbReference>
<comment type="similarity">
    <text evidence="1">Belongs to the transferase hexapeptide repeat family.</text>
</comment>
<dbReference type="EMBL" id="JFYZ01000002">
    <property type="protein sequence ID" value="EZP83859.1"/>
    <property type="molecule type" value="Genomic_DNA"/>
</dbReference>
<evidence type="ECO:0000313" key="5">
    <source>
        <dbReference type="EMBL" id="EZP83859.1"/>
    </source>
</evidence>
<evidence type="ECO:0000313" key="6">
    <source>
        <dbReference type="Proteomes" id="UP000024329"/>
    </source>
</evidence>
<evidence type="ECO:0000256" key="4">
    <source>
        <dbReference type="ARBA" id="ARBA00023315"/>
    </source>
</evidence>
<dbReference type="Proteomes" id="UP000024329">
    <property type="component" value="Unassembled WGS sequence"/>
</dbReference>
<dbReference type="PROSITE" id="PS00101">
    <property type="entry name" value="HEXAPEP_TRANSFERASES"/>
    <property type="match status" value="1"/>
</dbReference>
<name>A0A031K3U2_9SPHN</name>
<dbReference type="PANTHER" id="PTHR42811">
    <property type="entry name" value="SERINE ACETYLTRANSFERASE"/>
    <property type="match status" value="1"/>
</dbReference>
<keyword evidence="3" id="KW-0677">Repeat</keyword>
<dbReference type="SUPFAM" id="SSF51161">
    <property type="entry name" value="Trimeric LpxA-like enzymes"/>
    <property type="match status" value="1"/>
</dbReference>
<organism evidence="5 6">
    <name type="scientific">Novosphingobium resinovorum</name>
    <dbReference type="NCBI Taxonomy" id="158500"/>
    <lineage>
        <taxon>Bacteria</taxon>
        <taxon>Pseudomonadati</taxon>
        <taxon>Pseudomonadota</taxon>
        <taxon>Alphaproteobacteria</taxon>
        <taxon>Sphingomonadales</taxon>
        <taxon>Sphingomonadaceae</taxon>
        <taxon>Novosphingobium</taxon>
    </lineage>
</organism>
<accession>A0A031K3U2</accession>
<dbReference type="EC" id="2.3.1.30" evidence="5"/>
<evidence type="ECO:0000256" key="1">
    <source>
        <dbReference type="ARBA" id="ARBA00007274"/>
    </source>
</evidence>
<evidence type="ECO:0000256" key="2">
    <source>
        <dbReference type="ARBA" id="ARBA00022679"/>
    </source>
</evidence>
<evidence type="ECO:0000256" key="3">
    <source>
        <dbReference type="ARBA" id="ARBA00022737"/>
    </source>
</evidence>
<dbReference type="InterPro" id="IPR045304">
    <property type="entry name" value="LbH_SAT"/>
</dbReference>
<keyword evidence="4 5" id="KW-0012">Acyltransferase</keyword>
<dbReference type="eggNOG" id="COG1045">
    <property type="taxonomic scope" value="Bacteria"/>
</dbReference>
<dbReference type="InterPro" id="IPR011004">
    <property type="entry name" value="Trimer_LpxA-like_sf"/>
</dbReference>
<comment type="caution">
    <text evidence="5">The sequence shown here is derived from an EMBL/GenBank/DDBJ whole genome shotgun (WGS) entry which is preliminary data.</text>
</comment>
<reference evidence="5 6" key="1">
    <citation type="submission" date="2014-03" db="EMBL/GenBank/DDBJ databases">
        <title>Whole genome sequence of Novosphingobium resinovorum KF1.</title>
        <authorList>
            <person name="Gan H.M."/>
            <person name="Gan H.Y."/>
            <person name="Chew T.H."/>
            <person name="Savka M.A."/>
        </authorList>
    </citation>
    <scope>NUCLEOTIDE SEQUENCE [LARGE SCALE GENOMIC DNA]</scope>
    <source>
        <strain evidence="5 6">KF1</strain>
    </source>
</reference>
<protein>
    <submittedName>
        <fullName evidence="5">Serine acetyltransferase</fullName>
        <ecNumber evidence="5">2.3.1.30</ecNumber>
    </submittedName>
</protein>
<gene>
    <name evidence="5" type="ORF">BV97_01049</name>
</gene>
<dbReference type="GO" id="GO:0009001">
    <property type="term" value="F:serine O-acetyltransferase activity"/>
    <property type="evidence" value="ECO:0007669"/>
    <property type="project" value="UniProtKB-EC"/>
</dbReference>
<dbReference type="AlphaFoldDB" id="A0A031K3U2"/>
<dbReference type="STRING" id="158500.BES08_07690"/>